<name>A0A7S0AQ34_9STRA</name>
<dbReference type="PANTHER" id="PTHR10900:SF77">
    <property type="entry name" value="FI19380P1"/>
    <property type="match status" value="1"/>
</dbReference>
<evidence type="ECO:0000259" key="2">
    <source>
        <dbReference type="PROSITE" id="PS50213"/>
    </source>
</evidence>
<dbReference type="SUPFAM" id="SSF82153">
    <property type="entry name" value="FAS1 domain"/>
    <property type="match status" value="1"/>
</dbReference>
<reference evidence="3" key="1">
    <citation type="submission" date="2021-01" db="EMBL/GenBank/DDBJ databases">
        <authorList>
            <person name="Corre E."/>
            <person name="Pelletier E."/>
            <person name="Niang G."/>
            <person name="Scheremetjew M."/>
            <person name="Finn R."/>
            <person name="Kale V."/>
            <person name="Holt S."/>
            <person name="Cochrane G."/>
            <person name="Meng A."/>
            <person name="Brown T."/>
            <person name="Cohen L."/>
        </authorList>
    </citation>
    <scope>NUCLEOTIDE SEQUENCE</scope>
    <source>
        <strain evidence="3">CCMP3303</strain>
    </source>
</reference>
<evidence type="ECO:0000313" key="3">
    <source>
        <dbReference type="EMBL" id="CAD8370696.1"/>
    </source>
</evidence>
<dbReference type="InterPro" id="IPR036378">
    <property type="entry name" value="FAS1_dom_sf"/>
</dbReference>
<proteinExistence type="predicted"/>
<keyword evidence="1" id="KW-0732">Signal</keyword>
<dbReference type="AlphaFoldDB" id="A0A7S0AQ34"/>
<feature type="domain" description="FAS1" evidence="2">
    <location>
        <begin position="99"/>
        <end position="238"/>
    </location>
</feature>
<dbReference type="Gene3D" id="2.30.180.10">
    <property type="entry name" value="FAS1 domain"/>
    <property type="match status" value="1"/>
</dbReference>
<dbReference type="PANTHER" id="PTHR10900">
    <property type="entry name" value="PERIOSTIN-RELATED"/>
    <property type="match status" value="1"/>
</dbReference>
<feature type="signal peptide" evidence="1">
    <location>
        <begin position="1"/>
        <end position="22"/>
    </location>
</feature>
<dbReference type="Pfam" id="PF02469">
    <property type="entry name" value="Fasciclin"/>
    <property type="match status" value="1"/>
</dbReference>
<dbReference type="EMBL" id="HBEJ01010371">
    <property type="protein sequence ID" value="CAD8370696.1"/>
    <property type="molecule type" value="Transcribed_RNA"/>
</dbReference>
<dbReference type="InterPro" id="IPR050904">
    <property type="entry name" value="Adhesion/Biosynth-related"/>
</dbReference>
<accession>A0A7S0AQ34</accession>
<gene>
    <name evidence="3" type="ORF">MPOL1434_LOCUS6096</name>
</gene>
<dbReference type="PROSITE" id="PS50213">
    <property type="entry name" value="FAS1"/>
    <property type="match status" value="1"/>
</dbReference>
<dbReference type="GO" id="GO:0005615">
    <property type="term" value="C:extracellular space"/>
    <property type="evidence" value="ECO:0007669"/>
    <property type="project" value="TreeGrafter"/>
</dbReference>
<evidence type="ECO:0000256" key="1">
    <source>
        <dbReference type="SAM" id="SignalP"/>
    </source>
</evidence>
<dbReference type="InterPro" id="IPR000782">
    <property type="entry name" value="FAS1_domain"/>
</dbReference>
<dbReference type="SMART" id="SM00554">
    <property type="entry name" value="FAS1"/>
    <property type="match status" value="1"/>
</dbReference>
<feature type="chain" id="PRO_5031476344" description="FAS1 domain-containing protein" evidence="1">
    <location>
        <begin position="23"/>
        <end position="245"/>
    </location>
</feature>
<protein>
    <recommendedName>
        <fullName evidence="2">FAS1 domain-containing protein</fullName>
    </recommendedName>
</protein>
<sequence length="245" mass="26687">MKTASIAAFLTVAASSASIGSAYERELSDERRLGEGKYSGDASSKFAKYVDIYNRCCDQTFETLDSDESPCKCPVRTPIWGIKYFFNKWENKCETKIKDKSDIIALAEANGFTELVNLLVPDRLDLVETLKSDNDGKGWTVFAPTDEAFEVLFASIPEDDPLTDTEIRKVLTYHVVADTVPASALEDEQEVITVNGATITIDLSSGVSIKDGTTDEAVVGPTDVFASNGVVHVINKVLIPPGFRA</sequence>
<organism evidence="3">
    <name type="scientific">Minutocellus polymorphus</name>
    <dbReference type="NCBI Taxonomy" id="265543"/>
    <lineage>
        <taxon>Eukaryota</taxon>
        <taxon>Sar</taxon>
        <taxon>Stramenopiles</taxon>
        <taxon>Ochrophyta</taxon>
        <taxon>Bacillariophyta</taxon>
        <taxon>Mediophyceae</taxon>
        <taxon>Cymatosirophycidae</taxon>
        <taxon>Cymatosirales</taxon>
        <taxon>Cymatosiraceae</taxon>
        <taxon>Minutocellus</taxon>
    </lineage>
</organism>